<dbReference type="GO" id="GO:0008305">
    <property type="term" value="C:integrin complex"/>
    <property type="evidence" value="ECO:0007669"/>
    <property type="project" value="TreeGrafter"/>
</dbReference>
<proteinExistence type="predicted"/>
<dbReference type="PANTHER" id="PTHR23220">
    <property type="entry name" value="INTEGRIN ALPHA"/>
    <property type="match status" value="1"/>
</dbReference>
<dbReference type="GO" id="GO:0009897">
    <property type="term" value="C:external side of plasma membrane"/>
    <property type="evidence" value="ECO:0007669"/>
    <property type="project" value="TreeGrafter"/>
</dbReference>
<dbReference type="Pfam" id="PF00092">
    <property type="entry name" value="VWA"/>
    <property type="match status" value="1"/>
</dbReference>
<reference evidence="3" key="2">
    <citation type="submission" date="2025-09" db="UniProtKB">
        <authorList>
            <consortium name="Ensembl"/>
        </authorList>
    </citation>
    <scope>IDENTIFICATION</scope>
</reference>
<dbReference type="GO" id="GO:0033627">
    <property type="term" value="P:cell adhesion mediated by integrin"/>
    <property type="evidence" value="ECO:0007669"/>
    <property type="project" value="TreeGrafter"/>
</dbReference>
<dbReference type="InterPro" id="IPR002035">
    <property type="entry name" value="VWF_A"/>
</dbReference>
<dbReference type="PANTHER" id="PTHR23220:SF118">
    <property type="entry name" value="INTEGRIN ALPHA-X"/>
    <property type="match status" value="1"/>
</dbReference>
<evidence type="ECO:0000313" key="3">
    <source>
        <dbReference type="Ensembl" id="ENSPSMP00000011579.1"/>
    </source>
</evidence>
<sequence length="354" mass="38010">MSLGVPKAGHCQALGLRGRAARPGTGSHAAGRGAVRREEAPSPKHLSRSSPGLASSPCFNLDTEQPTTFRVDSAGFGHGVVQSAHSWVVVGAPQEIKAGGLHQCDYSTGSCEPLCLQVSPEAVNMSLGLSLAAATSPSQMLVSRPGSQEGPEGRSGDGGCWGWGLGPRTQRTPRTTLSECPRQKHDIVFLIGGSGSISSDNFAVMNNSVRSQFQRPSPRVLPHFSLMQFSSTFRTRFMFNDFIHRSPHSHSHPDSPCGFARRLWVLFSPDRNQPFTASNGGRKDKLGDCLDHRDVIPEAEAAGVIRYAIGMTPPHTHTLIASCQGNCPRAQKAQPLSSCCRRTREPFPELPDAV</sequence>
<dbReference type="SUPFAM" id="SSF53300">
    <property type="entry name" value="vWA-like"/>
    <property type="match status" value="1"/>
</dbReference>
<dbReference type="InterPro" id="IPR036465">
    <property type="entry name" value="vWFA_dom_sf"/>
</dbReference>
<organism evidence="3 4">
    <name type="scientific">Prolemur simus</name>
    <name type="common">Greater bamboo lemur</name>
    <name type="synonym">Hapalemur simus</name>
    <dbReference type="NCBI Taxonomy" id="1328070"/>
    <lineage>
        <taxon>Eukaryota</taxon>
        <taxon>Metazoa</taxon>
        <taxon>Chordata</taxon>
        <taxon>Craniata</taxon>
        <taxon>Vertebrata</taxon>
        <taxon>Euteleostomi</taxon>
        <taxon>Mammalia</taxon>
        <taxon>Eutheria</taxon>
        <taxon>Euarchontoglires</taxon>
        <taxon>Primates</taxon>
        <taxon>Strepsirrhini</taxon>
        <taxon>Lemuriformes</taxon>
        <taxon>Lemuridae</taxon>
        <taxon>Prolemur</taxon>
    </lineage>
</organism>
<feature type="domain" description="VWFA" evidence="2">
    <location>
        <begin position="186"/>
        <end position="244"/>
    </location>
</feature>
<dbReference type="GO" id="GO:0098609">
    <property type="term" value="P:cell-cell adhesion"/>
    <property type="evidence" value="ECO:0007669"/>
    <property type="project" value="TreeGrafter"/>
</dbReference>
<dbReference type="Ensembl" id="ENSPSMT00000013505.1">
    <property type="protein sequence ID" value="ENSPSMP00000011579.1"/>
    <property type="gene ID" value="ENSPSMG00000008362.1"/>
</dbReference>
<dbReference type="GeneTree" id="ENSGT00940000161282"/>
<feature type="compositionally biased region" description="Gly residues" evidence="1">
    <location>
        <begin position="156"/>
        <end position="165"/>
    </location>
</feature>
<evidence type="ECO:0000313" key="4">
    <source>
        <dbReference type="Proteomes" id="UP000694414"/>
    </source>
</evidence>
<dbReference type="Proteomes" id="UP000694414">
    <property type="component" value="Unplaced"/>
</dbReference>
<dbReference type="PRINTS" id="PR00453">
    <property type="entry name" value="VWFADOMAIN"/>
</dbReference>
<feature type="region of interest" description="Disordered" evidence="1">
    <location>
        <begin position="15"/>
        <end position="58"/>
    </location>
</feature>
<dbReference type="InterPro" id="IPR028994">
    <property type="entry name" value="Integrin_alpha_N"/>
</dbReference>
<dbReference type="GO" id="GO:0007160">
    <property type="term" value="P:cell-matrix adhesion"/>
    <property type="evidence" value="ECO:0007669"/>
    <property type="project" value="TreeGrafter"/>
</dbReference>
<accession>A0A8C8Z3W5</accession>
<keyword evidence="4" id="KW-1185">Reference proteome</keyword>
<dbReference type="Gene3D" id="2.130.10.130">
    <property type="entry name" value="Integrin alpha, N-terminal"/>
    <property type="match status" value="1"/>
</dbReference>
<feature type="region of interest" description="Disordered" evidence="1">
    <location>
        <begin position="140"/>
        <end position="166"/>
    </location>
</feature>
<dbReference type="GO" id="GO:0005178">
    <property type="term" value="F:integrin binding"/>
    <property type="evidence" value="ECO:0007669"/>
    <property type="project" value="TreeGrafter"/>
</dbReference>
<protein>
    <recommendedName>
        <fullName evidence="2">VWFA domain-containing protein</fullName>
    </recommendedName>
</protein>
<evidence type="ECO:0000259" key="2">
    <source>
        <dbReference type="Pfam" id="PF00092"/>
    </source>
</evidence>
<dbReference type="GO" id="GO:0007229">
    <property type="term" value="P:integrin-mediated signaling pathway"/>
    <property type="evidence" value="ECO:0007669"/>
    <property type="project" value="TreeGrafter"/>
</dbReference>
<reference evidence="3" key="1">
    <citation type="submission" date="2025-08" db="UniProtKB">
        <authorList>
            <consortium name="Ensembl"/>
        </authorList>
    </citation>
    <scope>IDENTIFICATION</scope>
</reference>
<name>A0A8C8Z3W5_PROSS</name>
<dbReference type="AlphaFoldDB" id="A0A8C8Z3W5"/>
<evidence type="ECO:0000256" key="1">
    <source>
        <dbReference type="SAM" id="MobiDB-lite"/>
    </source>
</evidence>